<dbReference type="InterPro" id="IPR013865">
    <property type="entry name" value="FAM32A"/>
</dbReference>
<dbReference type="PANTHER" id="PTHR13282">
    <property type="entry name" value="PROTEIN FAM32A"/>
    <property type="match status" value="1"/>
</dbReference>
<comment type="caution">
    <text evidence="2">The sequence shown here is derived from an EMBL/GenBank/DDBJ whole genome shotgun (WGS) entry which is preliminary data.</text>
</comment>
<reference evidence="2" key="1">
    <citation type="submission" date="2023-10" db="EMBL/GenBank/DDBJ databases">
        <authorList>
            <person name="Hackl T."/>
        </authorList>
    </citation>
    <scope>NUCLEOTIDE SEQUENCE</scope>
</reference>
<dbReference type="GO" id="GO:0005730">
    <property type="term" value="C:nucleolus"/>
    <property type="evidence" value="ECO:0007669"/>
    <property type="project" value="TreeGrafter"/>
</dbReference>
<organism evidence="2 3">
    <name type="scientific">Anthostomella pinea</name>
    <dbReference type="NCBI Taxonomy" id="933095"/>
    <lineage>
        <taxon>Eukaryota</taxon>
        <taxon>Fungi</taxon>
        <taxon>Dikarya</taxon>
        <taxon>Ascomycota</taxon>
        <taxon>Pezizomycotina</taxon>
        <taxon>Sordariomycetes</taxon>
        <taxon>Xylariomycetidae</taxon>
        <taxon>Xylariales</taxon>
        <taxon>Xylariaceae</taxon>
        <taxon>Anthostomella</taxon>
    </lineage>
</organism>
<accession>A0AAI8YKL2</accession>
<evidence type="ECO:0000313" key="3">
    <source>
        <dbReference type="Proteomes" id="UP001295740"/>
    </source>
</evidence>
<dbReference type="Proteomes" id="UP001295740">
    <property type="component" value="Unassembled WGS sequence"/>
</dbReference>
<name>A0AAI8YKL2_9PEZI</name>
<evidence type="ECO:0000313" key="2">
    <source>
        <dbReference type="EMBL" id="CAJ2508058.1"/>
    </source>
</evidence>
<proteinExistence type="predicted"/>
<gene>
    <name evidence="2" type="ORF">KHLLAP_LOCUS8526</name>
</gene>
<feature type="compositionally biased region" description="Basic and acidic residues" evidence="1">
    <location>
        <begin position="49"/>
        <end position="88"/>
    </location>
</feature>
<evidence type="ECO:0000256" key="1">
    <source>
        <dbReference type="SAM" id="MobiDB-lite"/>
    </source>
</evidence>
<protein>
    <submittedName>
        <fullName evidence="2">Uu.00g092440.m01.CDS01</fullName>
    </submittedName>
</protein>
<feature type="compositionally biased region" description="Basic residues" evidence="1">
    <location>
        <begin position="18"/>
        <end position="31"/>
    </location>
</feature>
<dbReference type="AlphaFoldDB" id="A0AAI8YKL2"/>
<dbReference type="EMBL" id="CAUWAG010000010">
    <property type="protein sequence ID" value="CAJ2508058.1"/>
    <property type="molecule type" value="Genomic_DNA"/>
</dbReference>
<sequence>MPADEYASVGGGGALKLKGGKVQKSKKKKNKEKSSNLERSLSTGLDPTTSKELDKKAQRLHGDEEDAGKRHQSDDEEGTVEHKTEAERRHAEFARKKMLKMLDDPTLSSELRKTHKERVEGLNTYLSKLSEHHDMPKIGPG</sequence>
<feature type="region of interest" description="Disordered" evidence="1">
    <location>
        <begin position="1"/>
        <end position="88"/>
    </location>
</feature>
<dbReference type="PANTHER" id="PTHR13282:SF6">
    <property type="entry name" value="PROTEIN FAM32A"/>
    <property type="match status" value="1"/>
</dbReference>
<dbReference type="Pfam" id="PF08555">
    <property type="entry name" value="FAM32A"/>
    <property type="match status" value="1"/>
</dbReference>
<feature type="compositionally biased region" description="Polar residues" evidence="1">
    <location>
        <begin position="39"/>
        <end position="48"/>
    </location>
</feature>
<keyword evidence="3" id="KW-1185">Reference proteome</keyword>